<feature type="compositionally biased region" description="Basic and acidic residues" evidence="1">
    <location>
        <begin position="435"/>
        <end position="457"/>
    </location>
</feature>
<feature type="compositionally biased region" description="Acidic residues" evidence="1">
    <location>
        <begin position="535"/>
        <end position="556"/>
    </location>
</feature>
<feature type="region of interest" description="Disordered" evidence="1">
    <location>
        <begin position="416"/>
        <end position="598"/>
    </location>
</feature>
<evidence type="ECO:0000313" key="2">
    <source>
        <dbReference type="Proteomes" id="UP000694930"/>
    </source>
</evidence>
<feature type="region of interest" description="Disordered" evidence="1">
    <location>
        <begin position="59"/>
        <end position="172"/>
    </location>
</feature>
<feature type="compositionally biased region" description="Basic and acidic residues" evidence="1">
    <location>
        <begin position="498"/>
        <end position="516"/>
    </location>
</feature>
<feature type="compositionally biased region" description="Polar residues" evidence="1">
    <location>
        <begin position="145"/>
        <end position="169"/>
    </location>
</feature>
<evidence type="ECO:0000313" key="3">
    <source>
        <dbReference type="RefSeq" id="XP_015078910.1"/>
    </source>
</evidence>
<organism evidence="2 3">
    <name type="scientific">Solanum pennellii</name>
    <name type="common">Tomato</name>
    <name type="synonym">Lycopersicon pennellii</name>
    <dbReference type="NCBI Taxonomy" id="28526"/>
    <lineage>
        <taxon>Eukaryota</taxon>
        <taxon>Viridiplantae</taxon>
        <taxon>Streptophyta</taxon>
        <taxon>Embryophyta</taxon>
        <taxon>Tracheophyta</taxon>
        <taxon>Spermatophyta</taxon>
        <taxon>Magnoliopsida</taxon>
        <taxon>eudicotyledons</taxon>
        <taxon>Gunneridae</taxon>
        <taxon>Pentapetalae</taxon>
        <taxon>asterids</taxon>
        <taxon>lamiids</taxon>
        <taxon>Solanales</taxon>
        <taxon>Solanaceae</taxon>
        <taxon>Solanoideae</taxon>
        <taxon>Solaneae</taxon>
        <taxon>Solanum</taxon>
        <taxon>Solanum subgen. Lycopersicon</taxon>
    </lineage>
</organism>
<feature type="compositionally biased region" description="Polar residues" evidence="1">
    <location>
        <begin position="458"/>
        <end position="470"/>
    </location>
</feature>
<sequence>MAKENKMQQGKNSTDQQGNLKTHTTDPTNAASTNDSLNFSFAMTSNSSYLTPTFIAGKQEQQAVEKQGNVEIGKHKSEKGQRNKEKQHDQAKHNDKQGGSNSGDQNIKAREEYHSNFPKISNNYSRYEPSSQTDGINKQGGQGVNICSRNTVNQQQGQQPTNNSKNDQNAEPAPYTVVQSFAARLRFNQAKNETPIILNEPVHTTRQGFPAVLLDEDDYYVKLAEICKYTLVGKFTNTMPRMEQANNKAKRITVKVNKGNKKRYMKNSGKHKKRDTKKVRNKTTPRLFGDSSLPQDKEPKVANNKYRKIQEQQEIQQTGRDGTRETSIQKEQLKKGNTADQSVKNNSNTYMTTKHQDTNSRKEKITGIELSLLNPKPPSTINEDVGHSDEGSGGMDGGCQEITSNLQEGADLRATNKVQTKQKQREQQQQQQVQNREKSQQSDKENKEKQQAEKRNDNYQGKQSDTSDTDSIPKRKNKPSKQKRDAEKRRQNRQQNRGSDHEQEGGEESYPHDRKQQKSKVNTEPILDEYAVVNSEDELDGDNQSLDDQDDNDETSEALIRAFSPQNDQTIENEIQQATESQGLSPRGFQQDRFYFKK</sequence>
<keyword evidence="2" id="KW-1185">Reference proteome</keyword>
<feature type="compositionally biased region" description="Basic and acidic residues" evidence="1">
    <location>
        <begin position="72"/>
        <end position="96"/>
    </location>
</feature>
<feature type="compositionally biased region" description="Polar residues" evidence="1">
    <location>
        <begin position="118"/>
        <end position="136"/>
    </location>
</feature>
<reference evidence="2" key="1">
    <citation type="journal article" date="2014" name="Nat. Genet.">
        <title>The genome of the stress-tolerant wild tomato species Solanum pennellii.</title>
        <authorList>
            <person name="Bolger A."/>
            <person name="Scossa F."/>
            <person name="Bolger M.E."/>
            <person name="Lanz C."/>
            <person name="Maumus F."/>
            <person name="Tohge T."/>
            <person name="Quesneville H."/>
            <person name="Alseekh S."/>
            <person name="Sorensen I."/>
            <person name="Lichtenstein G."/>
            <person name="Fich E.A."/>
            <person name="Conte M."/>
            <person name="Keller H."/>
            <person name="Schneeberger K."/>
            <person name="Schwacke R."/>
            <person name="Ofner I."/>
            <person name="Vrebalov J."/>
            <person name="Xu Y."/>
            <person name="Osorio S."/>
            <person name="Aflitos S.A."/>
            <person name="Schijlen E."/>
            <person name="Jimenez-Gomez J.M."/>
            <person name="Ryngajllo M."/>
            <person name="Kimura S."/>
            <person name="Kumar R."/>
            <person name="Koenig D."/>
            <person name="Headland L.R."/>
            <person name="Maloof J.N."/>
            <person name="Sinha N."/>
            <person name="van Ham R.C."/>
            <person name="Lankhorst R.K."/>
            <person name="Mao L."/>
            <person name="Vogel A."/>
            <person name="Arsova B."/>
            <person name="Panstruga R."/>
            <person name="Fei Z."/>
            <person name="Rose J.K."/>
            <person name="Zamir D."/>
            <person name="Carrari F."/>
            <person name="Giovannoni J.J."/>
            <person name="Weigel D."/>
            <person name="Usadel B."/>
            <person name="Fernie A.R."/>
        </authorList>
    </citation>
    <scope>NUCLEOTIDE SEQUENCE [LARGE SCALE GENOMIC DNA]</scope>
    <source>
        <strain evidence="2">cv. LA0716</strain>
    </source>
</reference>
<feature type="compositionally biased region" description="Basic and acidic residues" evidence="1">
    <location>
        <begin position="354"/>
        <end position="366"/>
    </location>
</feature>
<gene>
    <name evidence="3" type="primary">LOC107022842</name>
</gene>
<protein>
    <submittedName>
        <fullName evidence="3">Probable WRKY transcription factor protein 1</fullName>
    </submittedName>
</protein>
<proteinExistence type="predicted"/>
<dbReference type="RefSeq" id="XP_015078910.1">
    <property type="nucleotide sequence ID" value="XM_015223424.1"/>
</dbReference>
<dbReference type="GeneID" id="107022842"/>
<feature type="compositionally biased region" description="Polar residues" evidence="1">
    <location>
        <begin position="564"/>
        <end position="584"/>
    </location>
</feature>
<evidence type="ECO:0000256" key="1">
    <source>
        <dbReference type="SAM" id="MobiDB-lite"/>
    </source>
</evidence>
<feature type="compositionally biased region" description="Polar residues" evidence="1">
    <location>
        <begin position="7"/>
        <end position="35"/>
    </location>
</feature>
<name>A0ABM1H152_SOLPN</name>
<reference evidence="3" key="2">
    <citation type="submission" date="2025-08" db="UniProtKB">
        <authorList>
            <consortium name="RefSeq"/>
        </authorList>
    </citation>
    <scope>IDENTIFICATION</scope>
</reference>
<feature type="region of interest" description="Disordered" evidence="1">
    <location>
        <begin position="1"/>
        <end position="35"/>
    </location>
</feature>
<feature type="compositionally biased region" description="Basic and acidic residues" evidence="1">
    <location>
        <begin position="321"/>
        <end position="334"/>
    </location>
</feature>
<feature type="compositionally biased region" description="Basic residues" evidence="1">
    <location>
        <begin position="256"/>
        <end position="283"/>
    </location>
</feature>
<accession>A0ABM1H152</accession>
<feature type="region of interest" description="Disordered" evidence="1">
    <location>
        <begin position="256"/>
        <end position="402"/>
    </location>
</feature>
<dbReference type="Proteomes" id="UP000694930">
    <property type="component" value="Chromosome 1"/>
</dbReference>
<feature type="compositionally biased region" description="Low complexity" evidence="1">
    <location>
        <begin position="417"/>
        <end position="434"/>
    </location>
</feature>
<feature type="compositionally biased region" description="Polar residues" evidence="1">
    <location>
        <begin position="338"/>
        <end position="353"/>
    </location>
</feature>